<dbReference type="SUPFAM" id="SSF75632">
    <property type="entry name" value="Cullin homology domain"/>
    <property type="match status" value="1"/>
</dbReference>
<dbReference type="FunFam" id="1.20.1310.10:FF:000002">
    <property type="entry name" value="cullin-3 isoform X1"/>
    <property type="match status" value="1"/>
</dbReference>
<sequence>MFKKSAPKINAPKSEIIDTTESWTLLFTAIQQIFSNECSNLSYEELYRTAYDLVQQRHGESLYDNVLECLKYRVNTIVKRILKPLKDGDHGLLRDVTTEWENYSLAVGMISNVMMYLNRTVVLNNPDDYSPISALGFILFRENAIKGSEVGDRTRRQVLQLIQKERDGETVDKMLIKGSVNMLNKLSCYEQELEGPFLTSSSNYYANLSQSLVDASSVPEYLRIVKTKLKEEAFRVQYYLLDPTKQKIEQIISEEMITNHLGTIMDSTSSGFGIMLRDDKISDLKTQYNIFAINPSHIKELIKKFRSHVASHGLSFVNDEQITKDPTLFIKNLLDLKRKYKHIVKESFDANPLLSTALDEAFRQFADGTVQSRMAEYLSLYLDSLMRSNEQDQDQTLDDVIDMFMYLKDSDVFENYYKTHLSKRLLSSRNMHQTVESQSCTEKVFVTKLKLECGYQFTSKIEGMFNDVRLSRIAMDQFEKTNKSTLGLDFYVNVLTHSFWPTYDPTTLILPHQLKQCCRAFQEHYDSVHNGRRITWQPNLGDGLVIANYPNGSKYELLCTTSQICILDCFNACEANQVWSEEELSSTTGIPIRDIQRQMTPLCSSRHRVIIKDENGYCWNEEFKHASTRLRIAAISTKETTQQVHQTESKIEMDRKPIIEAAIVKIMKSRKTMYDNQLIESVVTILRPTFVPSPIEIKKRVESLVEREFLERDEKEQSLFRYLA</sequence>
<evidence type="ECO:0000259" key="6">
    <source>
        <dbReference type="PROSITE" id="PS50069"/>
    </source>
</evidence>
<dbReference type="InterPro" id="IPR001373">
    <property type="entry name" value="Cullin_N"/>
</dbReference>
<dbReference type="InterPro" id="IPR059120">
    <property type="entry name" value="Cullin-like_AB"/>
</dbReference>
<gene>
    <name evidence="7" type="ORF">AKO1_009949</name>
</gene>
<proteinExistence type="inferred from homology"/>
<dbReference type="FunFam" id="1.10.10.10:FF:000014">
    <property type="entry name" value="Cullin 1"/>
    <property type="match status" value="1"/>
</dbReference>
<dbReference type="GO" id="GO:0006511">
    <property type="term" value="P:ubiquitin-dependent protein catabolic process"/>
    <property type="evidence" value="ECO:0007669"/>
    <property type="project" value="InterPro"/>
</dbReference>
<dbReference type="Pfam" id="PF00888">
    <property type="entry name" value="Cullin"/>
    <property type="match status" value="1"/>
</dbReference>
<keyword evidence="3" id="KW-0832">Ubl conjugation</keyword>
<evidence type="ECO:0000256" key="1">
    <source>
        <dbReference type="ARBA" id="ARBA00006019"/>
    </source>
</evidence>
<dbReference type="InterPro" id="IPR036388">
    <property type="entry name" value="WH-like_DNA-bd_sf"/>
</dbReference>
<dbReference type="Gene3D" id="1.20.1310.10">
    <property type="entry name" value="Cullin Repeats"/>
    <property type="match status" value="4"/>
</dbReference>
<dbReference type="SMART" id="SM00884">
    <property type="entry name" value="Cullin_Nedd8"/>
    <property type="match status" value="1"/>
</dbReference>
<dbReference type="InterPro" id="IPR016158">
    <property type="entry name" value="Cullin_homology"/>
</dbReference>
<comment type="caution">
    <text evidence="7">The sequence shown here is derived from an EMBL/GenBank/DDBJ whole genome shotgun (WGS) entry which is preliminary data.</text>
</comment>
<name>A0AAW2ZQ30_9EUKA</name>
<dbReference type="SUPFAM" id="SSF46785">
    <property type="entry name" value="Winged helix' DNA-binding domain"/>
    <property type="match status" value="1"/>
</dbReference>
<evidence type="ECO:0000256" key="5">
    <source>
        <dbReference type="RuleBase" id="RU003829"/>
    </source>
</evidence>
<dbReference type="PROSITE" id="PS50069">
    <property type="entry name" value="CULLIN_2"/>
    <property type="match status" value="1"/>
</dbReference>
<dbReference type="SUPFAM" id="SSF74788">
    <property type="entry name" value="Cullin repeat-like"/>
    <property type="match status" value="1"/>
</dbReference>
<dbReference type="InterPro" id="IPR045093">
    <property type="entry name" value="Cullin"/>
</dbReference>
<organism evidence="7 8">
    <name type="scientific">Acrasis kona</name>
    <dbReference type="NCBI Taxonomy" id="1008807"/>
    <lineage>
        <taxon>Eukaryota</taxon>
        <taxon>Discoba</taxon>
        <taxon>Heterolobosea</taxon>
        <taxon>Tetramitia</taxon>
        <taxon>Eutetramitia</taxon>
        <taxon>Acrasidae</taxon>
        <taxon>Acrasis</taxon>
    </lineage>
</organism>
<evidence type="ECO:0000313" key="8">
    <source>
        <dbReference type="Proteomes" id="UP001431209"/>
    </source>
</evidence>
<accession>A0AAW2ZQ30</accession>
<protein>
    <submittedName>
        <fullName evidence="7">Cullin</fullName>
    </submittedName>
</protein>
<dbReference type="Proteomes" id="UP001431209">
    <property type="component" value="Unassembled WGS sequence"/>
</dbReference>
<dbReference type="Pfam" id="PF10557">
    <property type="entry name" value="Cullin_Nedd8"/>
    <property type="match status" value="1"/>
</dbReference>
<evidence type="ECO:0000256" key="4">
    <source>
        <dbReference type="PROSITE-ProRule" id="PRU00330"/>
    </source>
</evidence>
<dbReference type="GO" id="GO:0031625">
    <property type="term" value="F:ubiquitin protein ligase binding"/>
    <property type="evidence" value="ECO:0007669"/>
    <property type="project" value="InterPro"/>
</dbReference>
<evidence type="ECO:0000256" key="3">
    <source>
        <dbReference type="ARBA" id="ARBA00022843"/>
    </source>
</evidence>
<dbReference type="InterPro" id="IPR019559">
    <property type="entry name" value="Cullin_neddylation_domain"/>
</dbReference>
<feature type="domain" description="Cullin family profile" evidence="6">
    <location>
        <begin position="373"/>
        <end position="603"/>
    </location>
</feature>
<dbReference type="SMART" id="SM00182">
    <property type="entry name" value="CULLIN"/>
    <property type="match status" value="1"/>
</dbReference>
<comment type="similarity">
    <text evidence="1 4 5">Belongs to the cullin family.</text>
</comment>
<reference evidence="7 8" key="1">
    <citation type="submission" date="2024-03" db="EMBL/GenBank/DDBJ databases">
        <title>The Acrasis kona genome and developmental transcriptomes reveal deep origins of eukaryotic multicellular pathways.</title>
        <authorList>
            <person name="Sheikh S."/>
            <person name="Fu C.-J."/>
            <person name="Brown M.W."/>
            <person name="Baldauf S.L."/>
        </authorList>
    </citation>
    <scope>NUCLEOTIDE SEQUENCE [LARGE SCALE GENOMIC DNA]</scope>
    <source>
        <strain evidence="7 8">ATCC MYA-3509</strain>
    </source>
</reference>
<dbReference type="InterPro" id="IPR016159">
    <property type="entry name" value="Cullin_repeat-like_dom_sf"/>
</dbReference>
<dbReference type="Gene3D" id="1.10.10.10">
    <property type="entry name" value="Winged helix-like DNA-binding domain superfamily/Winged helix DNA-binding domain"/>
    <property type="match status" value="1"/>
</dbReference>
<dbReference type="Pfam" id="PF26557">
    <property type="entry name" value="Cullin_AB"/>
    <property type="match status" value="1"/>
</dbReference>
<dbReference type="EMBL" id="JAOPGA020001779">
    <property type="protein sequence ID" value="KAL0491262.1"/>
    <property type="molecule type" value="Genomic_DNA"/>
</dbReference>
<dbReference type="Gene3D" id="3.30.230.130">
    <property type="entry name" value="Cullin, Chain C, Domain 2"/>
    <property type="match status" value="1"/>
</dbReference>
<dbReference type="PANTHER" id="PTHR11932">
    <property type="entry name" value="CULLIN"/>
    <property type="match status" value="1"/>
</dbReference>
<dbReference type="InterPro" id="IPR036317">
    <property type="entry name" value="Cullin_homology_sf"/>
</dbReference>
<keyword evidence="2" id="KW-1017">Isopeptide bond</keyword>
<evidence type="ECO:0000313" key="7">
    <source>
        <dbReference type="EMBL" id="KAL0491262.1"/>
    </source>
</evidence>
<dbReference type="InterPro" id="IPR036390">
    <property type="entry name" value="WH_DNA-bd_sf"/>
</dbReference>
<keyword evidence="8" id="KW-1185">Reference proteome</keyword>
<evidence type="ECO:0000256" key="2">
    <source>
        <dbReference type="ARBA" id="ARBA00022499"/>
    </source>
</evidence>
<dbReference type="AlphaFoldDB" id="A0AAW2ZQ30"/>
<dbReference type="FunFam" id="1.20.1310.10:FF:000001">
    <property type="entry name" value="Cullin 3"/>
    <property type="match status" value="1"/>
</dbReference>